<organism evidence="10 11">
    <name type="scientific">Hyphomicrobium nitrativorans NL23</name>
    <dbReference type="NCBI Taxonomy" id="1029756"/>
    <lineage>
        <taxon>Bacteria</taxon>
        <taxon>Pseudomonadati</taxon>
        <taxon>Pseudomonadota</taxon>
        <taxon>Alphaproteobacteria</taxon>
        <taxon>Hyphomicrobiales</taxon>
        <taxon>Hyphomicrobiaceae</taxon>
        <taxon>Hyphomicrobium</taxon>
    </lineage>
</organism>
<feature type="transmembrane region" description="Helical" evidence="8">
    <location>
        <begin position="206"/>
        <end position="232"/>
    </location>
</feature>
<keyword evidence="3" id="KW-1003">Cell membrane</keyword>
<keyword evidence="5 8" id="KW-1133">Transmembrane helix</keyword>
<evidence type="ECO:0000256" key="6">
    <source>
        <dbReference type="ARBA" id="ARBA00023136"/>
    </source>
</evidence>
<dbReference type="InterPro" id="IPR050586">
    <property type="entry name" value="CPA3_Na-H_Antiporter_D"/>
</dbReference>
<feature type="transmembrane region" description="Helical" evidence="8">
    <location>
        <begin position="165"/>
        <end position="186"/>
    </location>
</feature>
<sequence>MMRANLLLALPVLCPLAGVALSLLAWRWPLVQRGVSLAASFGLLLSAIALVGAVHDGTVLATQFGAWQAPFGISFVGDMLSAAMVLIAGLMAVAVGIYGLAGDASAREYAFYHPLYQGLLLGVTGAFLTGDIFNLYVWFEVMLISSFGLLALGGTKAQLDAGVKYVTLNLVVTTQFLIAVALLYGATGTLNMADLALVLPTVENQGLVTTLALLFLVAFGAKAAVFPLFFWLPAAYHTASAPVVAIFAALLTKVGVYAILRTFTLMFDGDTGVTAPIVGAIAAATMITGVLGAAAHFDIRRILSFHIISQIGYMLLGIAVATPLAVGGAILYVIHHIVVKANLFLVAGVIHRAGGSYHLKEIGGLYRGLPLLGVLFAIPALSLAGLPPLSGFWAKFGVIKASLDAGHIALAVTGLAVGLLTLYSMLKIWNEAFWKAAPERSVAAERRWLGEPGTRVLMLVPISALATITLAIGFWAEPFVDYSLRAGAQLLDKSAYIDAVFPPETAGGARIQESVP</sequence>
<dbReference type="PRINTS" id="PR01437">
    <property type="entry name" value="NUOXDRDTASE4"/>
</dbReference>
<dbReference type="GO" id="GO:0008137">
    <property type="term" value="F:NADH dehydrogenase (ubiquinone) activity"/>
    <property type="evidence" value="ECO:0007669"/>
    <property type="project" value="InterPro"/>
</dbReference>
<feature type="transmembrane region" description="Helical" evidence="8">
    <location>
        <begin position="311"/>
        <end position="335"/>
    </location>
</feature>
<feature type="transmembrane region" description="Helical" evidence="8">
    <location>
        <begin position="371"/>
        <end position="393"/>
    </location>
</feature>
<comment type="similarity">
    <text evidence="2">Belongs to the CPA3 antiporters (TC 2.A.63) subunit D family.</text>
</comment>
<dbReference type="PANTHER" id="PTHR42703:SF1">
    <property type="entry name" value="NA(+)_H(+) ANTIPORTER SUBUNIT D1"/>
    <property type="match status" value="1"/>
</dbReference>
<dbReference type="Pfam" id="PF00361">
    <property type="entry name" value="Proton_antipo_M"/>
    <property type="match status" value="1"/>
</dbReference>
<evidence type="ECO:0000256" key="8">
    <source>
        <dbReference type="SAM" id="Phobius"/>
    </source>
</evidence>
<evidence type="ECO:0000256" key="4">
    <source>
        <dbReference type="ARBA" id="ARBA00022692"/>
    </source>
</evidence>
<dbReference type="InterPro" id="IPR001750">
    <property type="entry name" value="ND/Mrp_TM"/>
</dbReference>
<evidence type="ECO:0000259" key="9">
    <source>
        <dbReference type="Pfam" id="PF00361"/>
    </source>
</evidence>
<feature type="transmembrane region" description="Helical" evidence="8">
    <location>
        <begin position="135"/>
        <end position="153"/>
    </location>
</feature>
<dbReference type="PATRIC" id="fig|1029756.8.peg.661"/>
<feature type="transmembrane region" description="Helical" evidence="8">
    <location>
        <begin position="405"/>
        <end position="426"/>
    </location>
</feature>
<evidence type="ECO:0000256" key="2">
    <source>
        <dbReference type="ARBA" id="ARBA00005346"/>
    </source>
</evidence>
<dbReference type="GO" id="GO:0016491">
    <property type="term" value="F:oxidoreductase activity"/>
    <property type="evidence" value="ECO:0007669"/>
    <property type="project" value="UniProtKB-KW"/>
</dbReference>
<name>V5SB01_9HYPH</name>
<reference evidence="10 11" key="1">
    <citation type="journal article" date="2014" name="Genome Announc.">
        <title>Complete Genome Sequence of Hyphomicrobium nitrativorans Strain NL23, a Denitrifying Bacterium Isolated from Biofilm of a Methanol-Fed Denitrification System Treating Seawater at the Montreal Biodome.</title>
        <authorList>
            <person name="Martineau C."/>
            <person name="Villeneuve C."/>
            <person name="Mauffrey F."/>
            <person name="Villemur R."/>
        </authorList>
    </citation>
    <scope>NUCLEOTIDE SEQUENCE [LARGE SCALE GENOMIC DNA]</scope>
    <source>
        <strain evidence="10">NL23</strain>
    </source>
</reference>
<feature type="transmembrane region" description="Helical" evidence="8">
    <location>
        <begin position="239"/>
        <end position="260"/>
    </location>
</feature>
<evidence type="ECO:0000313" key="11">
    <source>
        <dbReference type="Proteomes" id="UP000018542"/>
    </source>
</evidence>
<keyword evidence="6 8" id="KW-0472">Membrane</keyword>
<dbReference type="AlphaFoldDB" id="V5SB01"/>
<dbReference type="Proteomes" id="UP000018542">
    <property type="component" value="Chromosome"/>
</dbReference>
<feature type="transmembrane region" description="Helical" evidence="8">
    <location>
        <begin position="456"/>
        <end position="476"/>
    </location>
</feature>
<dbReference type="GO" id="GO:0005886">
    <property type="term" value="C:plasma membrane"/>
    <property type="evidence" value="ECO:0007669"/>
    <property type="project" value="UniProtKB-SubCell"/>
</dbReference>
<keyword evidence="10" id="KW-0560">Oxidoreductase</keyword>
<evidence type="ECO:0000256" key="5">
    <source>
        <dbReference type="ARBA" id="ARBA00022989"/>
    </source>
</evidence>
<keyword evidence="4 7" id="KW-0812">Transmembrane</keyword>
<proteinExistence type="inferred from homology"/>
<dbReference type="HOGENOM" id="CLU_007100_9_2_5"/>
<dbReference type="EMBL" id="CP006912">
    <property type="protein sequence ID" value="AHB47637.1"/>
    <property type="molecule type" value="Genomic_DNA"/>
</dbReference>
<feature type="transmembrane region" description="Helical" evidence="8">
    <location>
        <begin position="280"/>
        <end position="299"/>
    </location>
</feature>
<dbReference type="EC" id="1.6.5.3" evidence="10"/>
<dbReference type="GO" id="GO:0042773">
    <property type="term" value="P:ATP synthesis coupled electron transport"/>
    <property type="evidence" value="ECO:0007669"/>
    <property type="project" value="InterPro"/>
</dbReference>
<gene>
    <name evidence="10" type="ORF">W911_03145</name>
</gene>
<evidence type="ECO:0000256" key="7">
    <source>
        <dbReference type="RuleBase" id="RU000320"/>
    </source>
</evidence>
<dbReference type="PANTHER" id="PTHR42703">
    <property type="entry name" value="NADH DEHYDROGENASE"/>
    <property type="match status" value="1"/>
</dbReference>
<feature type="transmembrane region" description="Helical" evidence="8">
    <location>
        <begin position="75"/>
        <end position="101"/>
    </location>
</feature>
<keyword evidence="11" id="KW-1185">Reference proteome</keyword>
<dbReference type="KEGG" id="hni:W911_03145"/>
<comment type="subcellular location">
    <subcellularLocation>
        <location evidence="1">Cell membrane</location>
        <topology evidence="1">Multi-pass membrane protein</topology>
    </subcellularLocation>
    <subcellularLocation>
        <location evidence="7">Membrane</location>
        <topology evidence="7">Multi-pass membrane protein</topology>
    </subcellularLocation>
</comment>
<evidence type="ECO:0000256" key="3">
    <source>
        <dbReference type="ARBA" id="ARBA00022475"/>
    </source>
</evidence>
<protein>
    <submittedName>
        <fullName evidence="10">Cation:proton antiporter</fullName>
        <ecNumber evidence="10">1.6.5.3</ecNumber>
    </submittedName>
</protein>
<feature type="transmembrane region" description="Helical" evidence="8">
    <location>
        <begin position="35"/>
        <end position="54"/>
    </location>
</feature>
<dbReference type="STRING" id="1029756.W911_03145"/>
<dbReference type="RefSeq" id="WP_023786050.1">
    <property type="nucleotide sequence ID" value="NC_022997.1"/>
</dbReference>
<feature type="domain" description="NADH:quinone oxidoreductase/Mrp antiporter transmembrane" evidence="9">
    <location>
        <begin position="131"/>
        <end position="420"/>
    </location>
</feature>
<dbReference type="NCBIfam" id="NF009306">
    <property type="entry name" value="PRK12663.1"/>
    <property type="match status" value="1"/>
</dbReference>
<evidence type="ECO:0000256" key="1">
    <source>
        <dbReference type="ARBA" id="ARBA00004651"/>
    </source>
</evidence>
<accession>V5SB01</accession>
<evidence type="ECO:0000313" key="10">
    <source>
        <dbReference type="EMBL" id="AHB47637.1"/>
    </source>
</evidence>
<dbReference type="InterPro" id="IPR003918">
    <property type="entry name" value="NADH_UbQ_OxRdtase"/>
</dbReference>